<proteinExistence type="predicted"/>
<dbReference type="Gene3D" id="3.30.420.40">
    <property type="match status" value="1"/>
</dbReference>
<keyword evidence="1" id="KW-1185">Reference proteome</keyword>
<dbReference type="AlphaFoldDB" id="A0A914QIX5"/>
<sequence length="78" mass="8884">MNIIDEIAIVPDKVQMVFNKNYFSVSFYANGKEHKLNDADGSNKTPIYIAFTEEEPIIGKCATEIFNEKPNFVVFGMF</sequence>
<evidence type="ECO:0000313" key="2">
    <source>
        <dbReference type="WBParaSite" id="PDA_v2.g2955.t1"/>
    </source>
</evidence>
<organism evidence="1 2">
    <name type="scientific">Panagrolaimus davidi</name>
    <dbReference type="NCBI Taxonomy" id="227884"/>
    <lineage>
        <taxon>Eukaryota</taxon>
        <taxon>Metazoa</taxon>
        <taxon>Ecdysozoa</taxon>
        <taxon>Nematoda</taxon>
        <taxon>Chromadorea</taxon>
        <taxon>Rhabditida</taxon>
        <taxon>Tylenchina</taxon>
        <taxon>Panagrolaimomorpha</taxon>
        <taxon>Panagrolaimoidea</taxon>
        <taxon>Panagrolaimidae</taxon>
        <taxon>Panagrolaimus</taxon>
    </lineage>
</organism>
<evidence type="ECO:0000313" key="1">
    <source>
        <dbReference type="Proteomes" id="UP000887578"/>
    </source>
</evidence>
<name>A0A914QIX5_9BILA</name>
<protein>
    <submittedName>
        <fullName evidence="2">Uncharacterized protein</fullName>
    </submittedName>
</protein>
<dbReference type="WBParaSite" id="PDA_v2.g2955.t1">
    <property type="protein sequence ID" value="PDA_v2.g2955.t1"/>
    <property type="gene ID" value="PDA_v2.g2955"/>
</dbReference>
<reference evidence="2" key="1">
    <citation type="submission" date="2022-11" db="UniProtKB">
        <authorList>
            <consortium name="WormBaseParasite"/>
        </authorList>
    </citation>
    <scope>IDENTIFICATION</scope>
</reference>
<accession>A0A914QIX5</accession>
<dbReference type="Proteomes" id="UP000887578">
    <property type="component" value="Unplaced"/>
</dbReference>